<keyword evidence="1" id="KW-0472">Membrane</keyword>
<evidence type="ECO:0000256" key="1">
    <source>
        <dbReference type="SAM" id="Phobius"/>
    </source>
</evidence>
<dbReference type="STRING" id="1849968.A8C32_03865"/>
<dbReference type="AlphaFoldDB" id="A0A1E5TB73"/>
<keyword evidence="3" id="KW-1185">Reference proteome</keyword>
<dbReference type="EMBL" id="MDJD01000034">
    <property type="protein sequence ID" value="OEK08596.1"/>
    <property type="molecule type" value="Genomic_DNA"/>
</dbReference>
<comment type="caution">
    <text evidence="2">The sequence shown here is derived from an EMBL/GenBank/DDBJ whole genome shotgun (WGS) entry which is preliminary data.</text>
</comment>
<proteinExistence type="predicted"/>
<reference evidence="2 3" key="1">
    <citation type="submission" date="2016-05" db="EMBL/GenBank/DDBJ databases">
        <title>Draft Genome Sequence of Algibacter sp. Strain SK-16 Isolated from the Surface Water of Aburatsubo Inlet.</title>
        <authorList>
            <person name="Wong S.-K."/>
            <person name="Yoshizawa S."/>
            <person name="Nakajima Y."/>
            <person name="Ogura Y."/>
            <person name="Tetsuya H."/>
            <person name="Hamasaki K."/>
        </authorList>
    </citation>
    <scope>NUCLEOTIDE SEQUENCE [LARGE SCALE GENOMIC DNA]</scope>
    <source>
        <strain evidence="2 3">SK-16</strain>
    </source>
</reference>
<feature type="transmembrane region" description="Helical" evidence="1">
    <location>
        <begin position="62"/>
        <end position="80"/>
    </location>
</feature>
<evidence type="ECO:0000313" key="2">
    <source>
        <dbReference type="EMBL" id="OEK08596.1"/>
    </source>
</evidence>
<protein>
    <submittedName>
        <fullName evidence="2">Uncharacterized protein</fullName>
    </submittedName>
</protein>
<gene>
    <name evidence="2" type="ORF">A8C32_03865</name>
</gene>
<accession>A0A1E5TB73</accession>
<feature type="transmembrane region" description="Helical" evidence="1">
    <location>
        <begin position="92"/>
        <end position="116"/>
    </location>
</feature>
<organism evidence="2 3">
    <name type="scientific">Flavivirga aquatica</name>
    <dbReference type="NCBI Taxonomy" id="1849968"/>
    <lineage>
        <taxon>Bacteria</taxon>
        <taxon>Pseudomonadati</taxon>
        <taxon>Bacteroidota</taxon>
        <taxon>Flavobacteriia</taxon>
        <taxon>Flavobacteriales</taxon>
        <taxon>Flavobacteriaceae</taxon>
        <taxon>Flavivirga</taxon>
    </lineage>
</organism>
<feature type="transmembrane region" description="Helical" evidence="1">
    <location>
        <begin position="172"/>
        <end position="194"/>
    </location>
</feature>
<keyword evidence="1" id="KW-0812">Transmembrane</keyword>
<evidence type="ECO:0000313" key="3">
    <source>
        <dbReference type="Proteomes" id="UP000095713"/>
    </source>
</evidence>
<name>A0A1E5TB73_9FLAO</name>
<dbReference type="Proteomes" id="UP000095713">
    <property type="component" value="Unassembled WGS sequence"/>
</dbReference>
<feature type="transmembrane region" description="Helical" evidence="1">
    <location>
        <begin position="206"/>
        <end position="228"/>
    </location>
</feature>
<keyword evidence="1" id="KW-1133">Transmembrane helix</keyword>
<feature type="transmembrane region" description="Helical" evidence="1">
    <location>
        <begin position="147"/>
        <end position="165"/>
    </location>
</feature>
<sequence>MIMVKKNDLLFLDEPYKINRKLAKIIFISPIIITAFIIFIFIIPSTRSFGFWLLDENNPIEILTFLVFFIGGIYGVVKAIKFSKVLGIGPTLFYLIFSFFLILIAMEEIAWGQWFFHFETPKDWQDINVQGETTLHNISAIQGQNDTLRFIFGMGGLTGILFRYYKVLPQINVHFVLFSWFLIIACYAALDIITDNIVIDSGVLHAIYAITEVIELLIAGSAFLYLLLNFRVLKMNPSNN</sequence>
<feature type="transmembrane region" description="Helical" evidence="1">
    <location>
        <begin position="21"/>
        <end position="42"/>
    </location>
</feature>